<evidence type="ECO:0000313" key="1">
    <source>
        <dbReference type="EMBL" id="KAH7970938.1"/>
    </source>
</evidence>
<sequence length="493" mass="56995">MLPRLVEFSLLYRLHSFFALTFEARSMPLRMTVGKVVRNISAAVYSLDKLYSYFETMVVAFDKAAAARYELLRELVKLDGTVHEATKMASKVETTLPLEQLDMEGVPHEMWASSVNRAFSLDSEVSLATKVVIESIGRIRDAFSAVVRTDSAVLSMYLLVLVTSQAIRYEFYERYAEVEQRVGWVHVSCTEVLSRLFPMHYANLEATALREHVHNTTVSELLEESREYLMDCLNDSATIDASAKERIREQLNNIDVVFVEPVNVGDFLVESDAEHTQSYIENMFIATRQEARERALNKSRWPPNSRMLARMQWIGSFSYIEKLRAIVIGSQNFLSVPQFSSDISRKVSNYAILLARFVRELLVALPHELTDTHICSPFIQDRVSFVSETQAVELFRQVKSLRLAYQAYKQRKHHCYDIEESGLVSFDRNFFQVFCVQFCSHPLLEPTPSLLRMRHRCEMSVRSLPEFWEAYKCPEELGKRSAMRDCQVPRQRH</sequence>
<reference evidence="1" key="1">
    <citation type="submission" date="2020-05" db="EMBL/GenBank/DDBJ databases">
        <title>Large-scale comparative analyses of tick genomes elucidate their genetic diversity and vector capacities.</title>
        <authorList>
            <person name="Jia N."/>
            <person name="Wang J."/>
            <person name="Shi W."/>
            <person name="Du L."/>
            <person name="Sun Y."/>
            <person name="Zhan W."/>
            <person name="Jiang J."/>
            <person name="Wang Q."/>
            <person name="Zhang B."/>
            <person name="Ji P."/>
            <person name="Sakyi L.B."/>
            <person name="Cui X."/>
            <person name="Yuan T."/>
            <person name="Jiang B."/>
            <person name="Yang W."/>
            <person name="Lam T.T.-Y."/>
            <person name="Chang Q."/>
            <person name="Ding S."/>
            <person name="Wang X."/>
            <person name="Zhu J."/>
            <person name="Ruan X."/>
            <person name="Zhao L."/>
            <person name="Wei J."/>
            <person name="Que T."/>
            <person name="Du C."/>
            <person name="Cheng J."/>
            <person name="Dai P."/>
            <person name="Han X."/>
            <person name="Huang E."/>
            <person name="Gao Y."/>
            <person name="Liu J."/>
            <person name="Shao H."/>
            <person name="Ye R."/>
            <person name="Li L."/>
            <person name="Wei W."/>
            <person name="Wang X."/>
            <person name="Wang C."/>
            <person name="Yang T."/>
            <person name="Huo Q."/>
            <person name="Li W."/>
            <person name="Guo W."/>
            <person name="Chen H."/>
            <person name="Zhou L."/>
            <person name="Ni X."/>
            <person name="Tian J."/>
            <person name="Zhou Y."/>
            <person name="Sheng Y."/>
            <person name="Liu T."/>
            <person name="Pan Y."/>
            <person name="Xia L."/>
            <person name="Li J."/>
            <person name="Zhao F."/>
            <person name="Cao W."/>
        </authorList>
    </citation>
    <scope>NUCLEOTIDE SEQUENCE</scope>
    <source>
        <strain evidence="1">Dsil-2018</strain>
    </source>
</reference>
<evidence type="ECO:0000313" key="2">
    <source>
        <dbReference type="Proteomes" id="UP000821865"/>
    </source>
</evidence>
<proteinExistence type="predicted"/>
<accession>A0ACB8DJR5</accession>
<gene>
    <name evidence="1" type="ORF">HPB49_016924</name>
</gene>
<protein>
    <submittedName>
        <fullName evidence="1">Uncharacterized protein</fullName>
    </submittedName>
</protein>
<keyword evidence="2" id="KW-1185">Reference proteome</keyword>
<name>A0ACB8DJR5_DERSI</name>
<dbReference type="EMBL" id="CM023480">
    <property type="protein sequence ID" value="KAH7970938.1"/>
    <property type="molecule type" value="Genomic_DNA"/>
</dbReference>
<organism evidence="1 2">
    <name type="scientific">Dermacentor silvarum</name>
    <name type="common">Tick</name>
    <dbReference type="NCBI Taxonomy" id="543639"/>
    <lineage>
        <taxon>Eukaryota</taxon>
        <taxon>Metazoa</taxon>
        <taxon>Ecdysozoa</taxon>
        <taxon>Arthropoda</taxon>
        <taxon>Chelicerata</taxon>
        <taxon>Arachnida</taxon>
        <taxon>Acari</taxon>
        <taxon>Parasitiformes</taxon>
        <taxon>Ixodida</taxon>
        <taxon>Ixodoidea</taxon>
        <taxon>Ixodidae</taxon>
        <taxon>Rhipicephalinae</taxon>
        <taxon>Dermacentor</taxon>
    </lineage>
</organism>
<comment type="caution">
    <text evidence="1">The sequence shown here is derived from an EMBL/GenBank/DDBJ whole genome shotgun (WGS) entry which is preliminary data.</text>
</comment>
<dbReference type="Proteomes" id="UP000821865">
    <property type="component" value="Chromosome 11"/>
</dbReference>